<dbReference type="GO" id="GO:0006397">
    <property type="term" value="P:mRNA processing"/>
    <property type="evidence" value="ECO:0007669"/>
    <property type="project" value="UniProtKB-KW"/>
</dbReference>
<dbReference type="PANTHER" id="PTHR23147">
    <property type="entry name" value="SERINE/ARGININE RICH SPLICING FACTOR"/>
    <property type="match status" value="1"/>
</dbReference>
<keyword evidence="7" id="KW-0808">Transferase</keyword>
<name>A0A6L2P4K8_TANCI</name>
<keyword evidence="3" id="KW-0508">mRNA splicing</keyword>
<dbReference type="Pfam" id="PF00076">
    <property type="entry name" value="RRM_1"/>
    <property type="match status" value="1"/>
</dbReference>
<dbReference type="GO" id="GO:0008380">
    <property type="term" value="P:RNA splicing"/>
    <property type="evidence" value="ECO:0007669"/>
    <property type="project" value="UniProtKB-KW"/>
</dbReference>
<keyword evidence="2" id="KW-0747">Spliceosome</keyword>
<gene>
    <name evidence="7" type="ORF">Tci_065234</name>
</gene>
<feature type="domain" description="RRM" evidence="6">
    <location>
        <begin position="14"/>
        <end position="96"/>
    </location>
</feature>
<evidence type="ECO:0000256" key="1">
    <source>
        <dbReference type="ARBA" id="ARBA00022664"/>
    </source>
</evidence>
<evidence type="ECO:0000256" key="5">
    <source>
        <dbReference type="SAM" id="MobiDB-lite"/>
    </source>
</evidence>
<dbReference type="InterPro" id="IPR012677">
    <property type="entry name" value="Nucleotide-bd_a/b_plait_sf"/>
</dbReference>
<organism evidence="7">
    <name type="scientific">Tanacetum cinerariifolium</name>
    <name type="common">Dalmatian daisy</name>
    <name type="synonym">Chrysanthemum cinerariifolium</name>
    <dbReference type="NCBI Taxonomy" id="118510"/>
    <lineage>
        <taxon>Eukaryota</taxon>
        <taxon>Viridiplantae</taxon>
        <taxon>Streptophyta</taxon>
        <taxon>Embryophyta</taxon>
        <taxon>Tracheophyta</taxon>
        <taxon>Spermatophyta</taxon>
        <taxon>Magnoliopsida</taxon>
        <taxon>eudicotyledons</taxon>
        <taxon>Gunneridae</taxon>
        <taxon>Pentapetalae</taxon>
        <taxon>asterids</taxon>
        <taxon>campanulids</taxon>
        <taxon>Asterales</taxon>
        <taxon>Asteraceae</taxon>
        <taxon>Asteroideae</taxon>
        <taxon>Anthemideae</taxon>
        <taxon>Anthemidinae</taxon>
        <taxon>Tanacetum</taxon>
    </lineage>
</organism>
<sequence>MYRSNADHTWLISKSIFVTNFPDYTTSNDLWKLCQTYGTVVDVYIPNRKSKAGKRFAFVRFIKVDNVDRLVGNLCTLWIGRMHIHANVVRFERSPMHSPRTSQPPKSDKPAASSYVSTVKGILANPLSISSAPAMGVDVNNTENFKQASVETESDYNAVFGVKDNGSSHLDTSISYPLCFTPEKENLIQVEQETNGKEHFQSHSKSKGCSSRTIEDAQKIDVPFSPEIRDNGIRPKKVLLS</sequence>
<dbReference type="SMART" id="SM00360">
    <property type="entry name" value="RRM"/>
    <property type="match status" value="1"/>
</dbReference>
<dbReference type="InterPro" id="IPR000504">
    <property type="entry name" value="RRM_dom"/>
</dbReference>
<dbReference type="AlphaFoldDB" id="A0A6L2P4K8"/>
<feature type="region of interest" description="Disordered" evidence="5">
    <location>
        <begin position="195"/>
        <end position="241"/>
    </location>
</feature>
<dbReference type="PROSITE" id="PS50102">
    <property type="entry name" value="RRM"/>
    <property type="match status" value="1"/>
</dbReference>
<dbReference type="Gene3D" id="3.30.70.330">
    <property type="match status" value="1"/>
</dbReference>
<keyword evidence="7" id="KW-0548">Nucleotidyltransferase</keyword>
<evidence type="ECO:0000313" key="7">
    <source>
        <dbReference type="EMBL" id="GEU93256.1"/>
    </source>
</evidence>
<comment type="caution">
    <text evidence="7">The sequence shown here is derived from an EMBL/GenBank/DDBJ whole genome shotgun (WGS) entry which is preliminary data.</text>
</comment>
<dbReference type="InterPro" id="IPR035979">
    <property type="entry name" value="RBD_domain_sf"/>
</dbReference>
<keyword evidence="1" id="KW-0507">mRNA processing</keyword>
<keyword evidence="7" id="KW-0695">RNA-directed DNA polymerase</keyword>
<dbReference type="SUPFAM" id="SSF54928">
    <property type="entry name" value="RNA-binding domain, RBD"/>
    <property type="match status" value="1"/>
</dbReference>
<dbReference type="CDD" id="cd00590">
    <property type="entry name" value="RRM_SF"/>
    <property type="match status" value="1"/>
</dbReference>
<reference evidence="7" key="1">
    <citation type="journal article" date="2019" name="Sci. Rep.">
        <title>Draft genome of Tanacetum cinerariifolium, the natural source of mosquito coil.</title>
        <authorList>
            <person name="Yamashiro T."/>
            <person name="Shiraishi A."/>
            <person name="Satake H."/>
            <person name="Nakayama K."/>
        </authorList>
    </citation>
    <scope>NUCLEOTIDE SEQUENCE</scope>
</reference>
<keyword evidence="4" id="KW-0694">RNA-binding</keyword>
<proteinExistence type="predicted"/>
<evidence type="ECO:0000256" key="4">
    <source>
        <dbReference type="PROSITE-ProRule" id="PRU00176"/>
    </source>
</evidence>
<evidence type="ECO:0000256" key="2">
    <source>
        <dbReference type="ARBA" id="ARBA00022728"/>
    </source>
</evidence>
<dbReference type="GO" id="GO:0005681">
    <property type="term" value="C:spliceosomal complex"/>
    <property type="evidence" value="ECO:0007669"/>
    <property type="project" value="UniProtKB-KW"/>
</dbReference>
<evidence type="ECO:0000259" key="6">
    <source>
        <dbReference type="PROSITE" id="PS50102"/>
    </source>
</evidence>
<accession>A0A6L2P4K8</accession>
<dbReference type="GO" id="GO:0003723">
    <property type="term" value="F:RNA binding"/>
    <property type="evidence" value="ECO:0007669"/>
    <property type="project" value="UniProtKB-UniRule"/>
</dbReference>
<protein>
    <submittedName>
        <fullName evidence="7">RNA-directed DNA polymerase, eukaryota, nucleotide-binding alpha-beta plait domain protein</fullName>
    </submittedName>
</protein>
<dbReference type="EMBL" id="BKCJ010010812">
    <property type="protein sequence ID" value="GEU93256.1"/>
    <property type="molecule type" value="Genomic_DNA"/>
</dbReference>
<evidence type="ECO:0000256" key="3">
    <source>
        <dbReference type="ARBA" id="ARBA00023187"/>
    </source>
</evidence>
<dbReference type="GO" id="GO:0003964">
    <property type="term" value="F:RNA-directed DNA polymerase activity"/>
    <property type="evidence" value="ECO:0007669"/>
    <property type="project" value="UniProtKB-KW"/>
</dbReference>
<dbReference type="InterPro" id="IPR050907">
    <property type="entry name" value="SRSF"/>
</dbReference>